<sequence>MKITIVLAVLSAVLVVHCTNFEEMDKKIFLGEDGQSVVVLDNVLSDEAVSALLMYASVFTKWEYTHVTSSPEMFQKPPFISPLSGEMMEKTSLWEAVEDTLEKLTGKQEEYYPYDIHSTILRRYDRLQPKAHCEDGDFMAKMYLNQYVGKNDYGHLTLYNGKHGNVTNTLTAVHPKQGRLVIWPCSVPAIEHPPSMGYKQLLHVLTLKITTNEEKFGEYQKQVEGFKLLSDENEKAPFALSHGEKLQKEVTDLDLDKLQTQRFYDSRGRVIAVYDDVVGEEDLEALHSYVNNMFQFLMYSPHDTGLLEDNDNVQWITALNVESFVKSRVWNIVSRVADHVSNRTNWYPYDVSMNVIRSADYTRIHEDCETDEYEYTFLLYLNKDWESNKYGETVFVEYVEDDVWGGKLGPGSEQYEMVAAVRPRYGRIVIFRNIIPHSARPPVGTFDGARYTFAVKVSHTRTRAIAKTLLESMENVPAQDEEGEQLVEQLKRREFDRPRRDVPADFLDSKLQEAMEHRKNFIQGIREKAEDILMTKA</sequence>
<dbReference type="Pfam" id="PF13640">
    <property type="entry name" value="2OG-FeII_Oxy_3"/>
    <property type="match status" value="1"/>
</dbReference>
<dbReference type="PANTHER" id="PTHR35169">
    <property type="entry name" value="FE2OG DIOXYGENASE DOMAIN-CONTAINING PROTEIN"/>
    <property type="match status" value="1"/>
</dbReference>
<dbReference type="AlphaFoldDB" id="A0A8J9W3G6"/>
<feature type="signal peptide" evidence="1">
    <location>
        <begin position="1"/>
        <end position="18"/>
    </location>
</feature>
<accession>A0A8J9W3G6</accession>
<evidence type="ECO:0000259" key="2">
    <source>
        <dbReference type="Pfam" id="PF13640"/>
    </source>
</evidence>
<protein>
    <submittedName>
        <fullName evidence="3">Hypp5771 protein</fullName>
    </submittedName>
</protein>
<proteinExistence type="predicted"/>
<name>A0A8J9W3G6_BRALA</name>
<evidence type="ECO:0000256" key="1">
    <source>
        <dbReference type="SAM" id="SignalP"/>
    </source>
</evidence>
<keyword evidence="1" id="KW-0732">Signal</keyword>
<keyword evidence="4" id="KW-1185">Reference proteome</keyword>
<dbReference type="EMBL" id="OV696695">
    <property type="protein sequence ID" value="CAH1238435.1"/>
    <property type="molecule type" value="Genomic_DNA"/>
</dbReference>
<organism evidence="3 4">
    <name type="scientific">Branchiostoma lanceolatum</name>
    <name type="common">Common lancelet</name>
    <name type="synonym">Amphioxus lanceolatum</name>
    <dbReference type="NCBI Taxonomy" id="7740"/>
    <lineage>
        <taxon>Eukaryota</taxon>
        <taxon>Metazoa</taxon>
        <taxon>Chordata</taxon>
        <taxon>Cephalochordata</taxon>
        <taxon>Leptocardii</taxon>
        <taxon>Amphioxiformes</taxon>
        <taxon>Branchiostomatidae</taxon>
        <taxon>Branchiostoma</taxon>
    </lineage>
</organism>
<gene>
    <name evidence="3" type="primary">Hypp5771</name>
    <name evidence="3" type="ORF">BLAG_LOCUS3049</name>
</gene>
<evidence type="ECO:0000313" key="3">
    <source>
        <dbReference type="EMBL" id="CAH1238435.1"/>
    </source>
</evidence>
<reference evidence="3" key="1">
    <citation type="submission" date="2022-01" db="EMBL/GenBank/DDBJ databases">
        <authorList>
            <person name="Braso-Vives M."/>
        </authorList>
    </citation>
    <scope>NUCLEOTIDE SEQUENCE</scope>
</reference>
<feature type="chain" id="PRO_5035440390" evidence="1">
    <location>
        <begin position="19"/>
        <end position="537"/>
    </location>
</feature>
<dbReference type="Gene3D" id="2.60.120.620">
    <property type="entry name" value="q2cbj1_9rhob like domain"/>
    <property type="match status" value="1"/>
</dbReference>
<evidence type="ECO:0000313" key="4">
    <source>
        <dbReference type="Proteomes" id="UP000838412"/>
    </source>
</evidence>
<feature type="domain" description="Prolyl 4-hydroxylase alpha subunit Fe(2+) 2OG dioxygenase" evidence="2">
    <location>
        <begin position="360"/>
        <end position="453"/>
    </location>
</feature>
<dbReference type="InterPro" id="IPR044862">
    <property type="entry name" value="Pro_4_hyd_alph_FE2OG_OXY"/>
</dbReference>
<dbReference type="PANTHER" id="PTHR35169:SF1">
    <property type="entry name" value="PROLYL 4-HYDROXYLASE ALPHA SUBUNIT FE(2+) 2OG DIOXYGENASE DOMAIN-CONTAINING PROTEIN"/>
    <property type="match status" value="1"/>
</dbReference>
<dbReference type="OrthoDB" id="10034815at2759"/>
<dbReference type="Proteomes" id="UP000838412">
    <property type="component" value="Chromosome 10"/>
</dbReference>